<keyword evidence="1" id="KW-0175">Coiled coil</keyword>
<evidence type="ECO:0000256" key="1">
    <source>
        <dbReference type="SAM" id="Coils"/>
    </source>
</evidence>
<evidence type="ECO:0000313" key="2">
    <source>
        <dbReference type="EMBL" id="MDP5226905.1"/>
    </source>
</evidence>
<comment type="caution">
    <text evidence="2">The sequence shown here is derived from an EMBL/GenBank/DDBJ whole genome shotgun (WGS) entry which is preliminary data.</text>
</comment>
<accession>A0ABT9IMT3</accession>
<dbReference type="RefSeq" id="WP_305995951.1">
    <property type="nucleotide sequence ID" value="NZ_JAVALS010000003.1"/>
</dbReference>
<protein>
    <submittedName>
        <fullName evidence="2">Uncharacterized protein</fullName>
    </submittedName>
</protein>
<dbReference type="EMBL" id="JAVALS010000003">
    <property type="protein sequence ID" value="MDP5226905.1"/>
    <property type="molecule type" value="Genomic_DNA"/>
</dbReference>
<name>A0ABT9IMT3_9MICC</name>
<proteinExistence type="predicted"/>
<dbReference type="Proteomes" id="UP001232725">
    <property type="component" value="Unassembled WGS sequence"/>
</dbReference>
<feature type="coiled-coil region" evidence="1">
    <location>
        <begin position="9"/>
        <end position="68"/>
    </location>
</feature>
<evidence type="ECO:0000313" key="3">
    <source>
        <dbReference type="Proteomes" id="UP001232725"/>
    </source>
</evidence>
<gene>
    <name evidence="2" type="ORF">Q9R02_07060</name>
</gene>
<keyword evidence="3" id="KW-1185">Reference proteome</keyword>
<organism evidence="2 3">
    <name type="scientific">Arthrobacter horti</name>
    <dbReference type="NCBI Taxonomy" id="3068273"/>
    <lineage>
        <taxon>Bacteria</taxon>
        <taxon>Bacillati</taxon>
        <taxon>Actinomycetota</taxon>
        <taxon>Actinomycetes</taxon>
        <taxon>Micrococcales</taxon>
        <taxon>Micrococcaceae</taxon>
        <taxon>Arthrobacter</taxon>
    </lineage>
</organism>
<sequence length="70" mass="8181">MDKITQIEVASLEKRAALYEEHADEREARAAVHFRFGSSAYVDSLDKVEQMRAQARNWRDEADELRRRSA</sequence>
<reference evidence="2 3" key="1">
    <citation type="submission" date="2023-08" db="EMBL/GenBank/DDBJ databases">
        <title>Arthrobacter horti sp. nov., isolated from forest soil.</title>
        <authorList>
            <person name="Park M."/>
        </authorList>
    </citation>
    <scope>NUCLEOTIDE SEQUENCE [LARGE SCALE GENOMIC DNA]</scope>
    <source>
        <strain evidence="2 3">YJM1</strain>
    </source>
</reference>